<sequence>MAEFLAGIEQDPDPRRRASPRPYLDGLLAIVPVVDYTVKVAEHHAALLAHVRRTGAHGAQTA</sequence>
<organism evidence="1 2">
    <name type="scientific">Pseudonocardia halophobica</name>
    <dbReference type="NCBI Taxonomy" id="29401"/>
    <lineage>
        <taxon>Bacteria</taxon>
        <taxon>Bacillati</taxon>
        <taxon>Actinomycetota</taxon>
        <taxon>Actinomycetes</taxon>
        <taxon>Pseudonocardiales</taxon>
        <taxon>Pseudonocardiaceae</taxon>
        <taxon>Pseudonocardia</taxon>
    </lineage>
</organism>
<dbReference type="EMBL" id="BSFQ01000052">
    <property type="protein sequence ID" value="GLL15682.1"/>
    <property type="molecule type" value="Genomic_DNA"/>
</dbReference>
<comment type="caution">
    <text evidence="1">The sequence shown here is derived from an EMBL/GenBank/DDBJ whole genome shotgun (WGS) entry which is preliminary data.</text>
</comment>
<reference evidence="1" key="2">
    <citation type="submission" date="2023-01" db="EMBL/GenBank/DDBJ databases">
        <authorList>
            <person name="Sun Q."/>
            <person name="Evtushenko L."/>
        </authorList>
    </citation>
    <scope>NUCLEOTIDE SEQUENCE</scope>
    <source>
        <strain evidence="1">VKM Ac-1069</strain>
    </source>
</reference>
<keyword evidence="2" id="KW-1185">Reference proteome</keyword>
<protein>
    <submittedName>
        <fullName evidence="1">Uncharacterized protein</fullName>
    </submittedName>
</protein>
<evidence type="ECO:0000313" key="1">
    <source>
        <dbReference type="EMBL" id="GLL15682.1"/>
    </source>
</evidence>
<gene>
    <name evidence="1" type="ORF">GCM10017577_68350</name>
</gene>
<evidence type="ECO:0000313" key="2">
    <source>
        <dbReference type="Proteomes" id="UP001143463"/>
    </source>
</evidence>
<proteinExistence type="predicted"/>
<accession>A0A9W6UFW7</accession>
<name>A0A9W6UFW7_9PSEU</name>
<dbReference type="Proteomes" id="UP001143463">
    <property type="component" value="Unassembled WGS sequence"/>
</dbReference>
<dbReference type="RefSeq" id="WP_051738265.1">
    <property type="nucleotide sequence ID" value="NZ_BAAAUZ010000034.1"/>
</dbReference>
<dbReference type="AlphaFoldDB" id="A0A9W6UFW7"/>
<reference evidence="1" key="1">
    <citation type="journal article" date="2014" name="Int. J. Syst. Evol. Microbiol.">
        <title>Complete genome sequence of Corynebacterium casei LMG S-19264T (=DSM 44701T), isolated from a smear-ripened cheese.</title>
        <authorList>
            <consortium name="US DOE Joint Genome Institute (JGI-PGF)"/>
            <person name="Walter F."/>
            <person name="Albersmeier A."/>
            <person name="Kalinowski J."/>
            <person name="Ruckert C."/>
        </authorList>
    </citation>
    <scope>NUCLEOTIDE SEQUENCE</scope>
    <source>
        <strain evidence="1">VKM Ac-1069</strain>
    </source>
</reference>